<dbReference type="PANTHER" id="PTHR43133:SF25">
    <property type="entry name" value="RNA POLYMERASE SIGMA FACTOR RFAY-RELATED"/>
    <property type="match status" value="1"/>
</dbReference>
<dbReference type="NCBIfam" id="TIGR02937">
    <property type="entry name" value="sigma70-ECF"/>
    <property type="match status" value="1"/>
</dbReference>
<dbReference type="Pfam" id="PF04542">
    <property type="entry name" value="Sigma70_r2"/>
    <property type="match status" value="1"/>
</dbReference>
<dbReference type="Gene3D" id="1.10.1740.10">
    <property type="match status" value="1"/>
</dbReference>
<dbReference type="SUPFAM" id="SSF88659">
    <property type="entry name" value="Sigma3 and sigma4 domains of RNA polymerase sigma factors"/>
    <property type="match status" value="1"/>
</dbReference>
<protein>
    <submittedName>
        <fullName evidence="7">ECF RNA polymerase sigma factor SigW</fullName>
    </submittedName>
</protein>
<sequence>MKATLATSPDYLNLSCEAQPLLASKSDEQLLLGYRNEEQSEHLRREWFAELVHRYERELFNYLRRYLGDAEQADDAFQATFLQVHLKRDQFEAGRTFRPWLYTLATHQAIDLQRRNKRHRMLSLDRQSTADGDSADGKLLDLLASNEPNPAVQFGAEQRRLWLSETIAAMPVGFREALELVYFQDLKYREAAEMLGVPVGTVKSRVHSAVLKLTEAWNERFPGETLADTAVAENQIVD</sequence>
<evidence type="ECO:0000259" key="6">
    <source>
        <dbReference type="Pfam" id="PF08281"/>
    </source>
</evidence>
<dbReference type="SUPFAM" id="SSF88946">
    <property type="entry name" value="Sigma2 domain of RNA polymerase sigma factors"/>
    <property type="match status" value="1"/>
</dbReference>
<dbReference type="AlphaFoldDB" id="A0A517Y4K8"/>
<comment type="similarity">
    <text evidence="1">Belongs to the sigma-70 factor family. ECF subfamily.</text>
</comment>
<name>A0A517Y4K8_9BACT</name>
<keyword evidence="4" id="KW-0804">Transcription</keyword>
<dbReference type="InterPro" id="IPR013325">
    <property type="entry name" value="RNA_pol_sigma_r2"/>
</dbReference>
<organism evidence="7 8">
    <name type="scientific">Anatilimnocola aggregata</name>
    <dbReference type="NCBI Taxonomy" id="2528021"/>
    <lineage>
        <taxon>Bacteria</taxon>
        <taxon>Pseudomonadati</taxon>
        <taxon>Planctomycetota</taxon>
        <taxon>Planctomycetia</taxon>
        <taxon>Pirellulales</taxon>
        <taxon>Pirellulaceae</taxon>
        <taxon>Anatilimnocola</taxon>
    </lineage>
</organism>
<dbReference type="InterPro" id="IPR013249">
    <property type="entry name" value="RNA_pol_sigma70_r4_t2"/>
</dbReference>
<dbReference type="OrthoDB" id="273082at2"/>
<evidence type="ECO:0000256" key="1">
    <source>
        <dbReference type="ARBA" id="ARBA00010641"/>
    </source>
</evidence>
<evidence type="ECO:0000313" key="7">
    <source>
        <dbReference type="EMBL" id="QDU25157.1"/>
    </source>
</evidence>
<dbReference type="InterPro" id="IPR036388">
    <property type="entry name" value="WH-like_DNA-bd_sf"/>
</dbReference>
<dbReference type="KEGG" id="aagg:ETAA8_02190"/>
<keyword evidence="3" id="KW-0731">Sigma factor</keyword>
<feature type="domain" description="RNA polymerase sigma-70 region 2" evidence="5">
    <location>
        <begin position="51"/>
        <end position="118"/>
    </location>
</feature>
<evidence type="ECO:0000256" key="2">
    <source>
        <dbReference type="ARBA" id="ARBA00023015"/>
    </source>
</evidence>
<dbReference type="GO" id="GO:0016987">
    <property type="term" value="F:sigma factor activity"/>
    <property type="evidence" value="ECO:0007669"/>
    <property type="project" value="UniProtKB-KW"/>
</dbReference>
<proteinExistence type="inferred from homology"/>
<dbReference type="Gene3D" id="1.10.10.10">
    <property type="entry name" value="Winged helix-like DNA-binding domain superfamily/Winged helix DNA-binding domain"/>
    <property type="match status" value="1"/>
</dbReference>
<dbReference type="CDD" id="cd06171">
    <property type="entry name" value="Sigma70_r4"/>
    <property type="match status" value="1"/>
</dbReference>
<keyword evidence="2" id="KW-0805">Transcription regulation</keyword>
<dbReference type="InterPro" id="IPR013324">
    <property type="entry name" value="RNA_pol_sigma_r3/r4-like"/>
</dbReference>
<dbReference type="PANTHER" id="PTHR43133">
    <property type="entry name" value="RNA POLYMERASE ECF-TYPE SIGMA FACTO"/>
    <property type="match status" value="1"/>
</dbReference>
<dbReference type="GO" id="GO:0003677">
    <property type="term" value="F:DNA binding"/>
    <property type="evidence" value="ECO:0007669"/>
    <property type="project" value="InterPro"/>
</dbReference>
<feature type="domain" description="RNA polymerase sigma factor 70 region 4 type 2" evidence="6">
    <location>
        <begin position="161"/>
        <end position="213"/>
    </location>
</feature>
<dbReference type="Proteomes" id="UP000315017">
    <property type="component" value="Chromosome"/>
</dbReference>
<dbReference type="GO" id="GO:0006352">
    <property type="term" value="P:DNA-templated transcription initiation"/>
    <property type="evidence" value="ECO:0007669"/>
    <property type="project" value="InterPro"/>
</dbReference>
<dbReference type="InterPro" id="IPR014284">
    <property type="entry name" value="RNA_pol_sigma-70_dom"/>
</dbReference>
<evidence type="ECO:0000259" key="5">
    <source>
        <dbReference type="Pfam" id="PF04542"/>
    </source>
</evidence>
<gene>
    <name evidence="7" type="primary">sigW_1</name>
    <name evidence="7" type="ORF">ETAA8_02190</name>
</gene>
<accession>A0A517Y4K8</accession>
<dbReference type="InterPro" id="IPR039425">
    <property type="entry name" value="RNA_pol_sigma-70-like"/>
</dbReference>
<dbReference type="Pfam" id="PF08281">
    <property type="entry name" value="Sigma70_r4_2"/>
    <property type="match status" value="1"/>
</dbReference>
<reference evidence="7 8" key="1">
    <citation type="submission" date="2019-02" db="EMBL/GenBank/DDBJ databases">
        <title>Deep-cultivation of Planctomycetes and their phenomic and genomic characterization uncovers novel biology.</title>
        <authorList>
            <person name="Wiegand S."/>
            <person name="Jogler M."/>
            <person name="Boedeker C."/>
            <person name="Pinto D."/>
            <person name="Vollmers J."/>
            <person name="Rivas-Marin E."/>
            <person name="Kohn T."/>
            <person name="Peeters S.H."/>
            <person name="Heuer A."/>
            <person name="Rast P."/>
            <person name="Oberbeckmann S."/>
            <person name="Bunk B."/>
            <person name="Jeske O."/>
            <person name="Meyerdierks A."/>
            <person name="Storesund J.E."/>
            <person name="Kallscheuer N."/>
            <person name="Luecker S."/>
            <person name="Lage O.M."/>
            <person name="Pohl T."/>
            <person name="Merkel B.J."/>
            <person name="Hornburger P."/>
            <person name="Mueller R.-W."/>
            <person name="Bruemmer F."/>
            <person name="Labrenz M."/>
            <person name="Spormann A.M."/>
            <person name="Op den Camp H."/>
            <person name="Overmann J."/>
            <person name="Amann R."/>
            <person name="Jetten M.S.M."/>
            <person name="Mascher T."/>
            <person name="Medema M.H."/>
            <person name="Devos D.P."/>
            <person name="Kaster A.-K."/>
            <person name="Ovreas L."/>
            <person name="Rohde M."/>
            <person name="Galperin M.Y."/>
            <person name="Jogler C."/>
        </authorList>
    </citation>
    <scope>NUCLEOTIDE SEQUENCE [LARGE SCALE GENOMIC DNA]</scope>
    <source>
        <strain evidence="7 8">ETA_A8</strain>
    </source>
</reference>
<evidence type="ECO:0000256" key="3">
    <source>
        <dbReference type="ARBA" id="ARBA00023082"/>
    </source>
</evidence>
<keyword evidence="8" id="KW-1185">Reference proteome</keyword>
<dbReference type="RefSeq" id="WP_145083622.1">
    <property type="nucleotide sequence ID" value="NZ_CP036274.1"/>
</dbReference>
<evidence type="ECO:0000313" key="8">
    <source>
        <dbReference type="Proteomes" id="UP000315017"/>
    </source>
</evidence>
<evidence type="ECO:0000256" key="4">
    <source>
        <dbReference type="ARBA" id="ARBA00023163"/>
    </source>
</evidence>
<dbReference type="EMBL" id="CP036274">
    <property type="protein sequence ID" value="QDU25157.1"/>
    <property type="molecule type" value="Genomic_DNA"/>
</dbReference>
<dbReference type="InterPro" id="IPR007627">
    <property type="entry name" value="RNA_pol_sigma70_r2"/>
</dbReference>